<dbReference type="SUPFAM" id="SSF109854">
    <property type="entry name" value="DinB/YfiT-like putative metalloenzymes"/>
    <property type="match status" value="1"/>
</dbReference>
<name>A0A0D1JAW5_9MYCO</name>
<gene>
    <name evidence="2" type="ORF">TL10_00105</name>
</gene>
<dbReference type="InterPro" id="IPR024344">
    <property type="entry name" value="MDMPI_metal-binding"/>
</dbReference>
<dbReference type="EMBL" id="JXST01000001">
    <property type="protein sequence ID" value="KIU18708.1"/>
    <property type="molecule type" value="Genomic_DNA"/>
</dbReference>
<dbReference type="RefSeq" id="WP_043983899.1">
    <property type="nucleotide sequence ID" value="NZ_JXST01000001.1"/>
</dbReference>
<protein>
    <submittedName>
        <fullName evidence="2">Mycothiol maleylpyruvate isomerase N-terminal domain protein</fullName>
    </submittedName>
</protein>
<dbReference type="STRING" id="280871.TL10_00105"/>
<dbReference type="AlphaFoldDB" id="A0A0D1JAW5"/>
<keyword evidence="2" id="KW-0670">Pyruvate</keyword>
<reference evidence="2 3" key="1">
    <citation type="submission" date="2015-01" db="EMBL/GenBank/DDBJ databases">
        <title>Genome sequence of Mycobacterium llatzerense and Mycobacterium immunogenum recovered from brain abscess.</title>
        <authorList>
            <person name="Greninger A.L."/>
            <person name="Langelier C."/>
            <person name="Cunningham G."/>
            <person name="Chiu C.Y."/>
            <person name="Miller S."/>
        </authorList>
    </citation>
    <scope>NUCLEOTIDE SEQUENCE [LARGE SCALE GENOMIC DNA]</scope>
    <source>
        <strain evidence="2 3">CLUC14</strain>
    </source>
</reference>
<comment type="caution">
    <text evidence="2">The sequence shown here is derived from an EMBL/GenBank/DDBJ whole genome shotgun (WGS) entry which is preliminary data.</text>
</comment>
<dbReference type="OrthoDB" id="3292744at2"/>
<keyword evidence="3" id="KW-1185">Reference proteome</keyword>
<dbReference type="GO" id="GO:0046872">
    <property type="term" value="F:metal ion binding"/>
    <property type="evidence" value="ECO:0007669"/>
    <property type="project" value="InterPro"/>
</dbReference>
<proteinExistence type="predicted"/>
<keyword evidence="2" id="KW-0413">Isomerase</keyword>
<evidence type="ECO:0000259" key="1">
    <source>
        <dbReference type="Pfam" id="PF11716"/>
    </source>
</evidence>
<dbReference type="PATRIC" id="fig|280871.6.peg.21"/>
<dbReference type="GO" id="GO:0016853">
    <property type="term" value="F:isomerase activity"/>
    <property type="evidence" value="ECO:0007669"/>
    <property type="project" value="UniProtKB-KW"/>
</dbReference>
<dbReference type="Proteomes" id="UP000032221">
    <property type="component" value="Unassembled WGS sequence"/>
</dbReference>
<accession>A0A0D1JAW5</accession>
<sequence length="206" mass="21329">MASITPPDYSVFVSAATAFADLVALIPATSWDGPGLGDWDLRSLVGHTSRSLITVSSYLRIPAEREDVTGPAHYYALLRGYAAGSPDIVERGREAGRVLGADPSAKVTELLHQVFTDLDGAGDPLIAVIGGLGIQLSNYLPTRVFELTVHSLDIARATGIDFAPPEQALEAATVLAAHIAALTGQAAALLTALTGRGALPAGFSVV</sequence>
<evidence type="ECO:0000313" key="3">
    <source>
        <dbReference type="Proteomes" id="UP000032221"/>
    </source>
</evidence>
<feature type="domain" description="Mycothiol-dependent maleylpyruvate isomerase metal-binding" evidence="1">
    <location>
        <begin position="15"/>
        <end position="155"/>
    </location>
</feature>
<dbReference type="Gene3D" id="1.20.120.450">
    <property type="entry name" value="dinb family like domain"/>
    <property type="match status" value="1"/>
</dbReference>
<dbReference type="Pfam" id="PF11716">
    <property type="entry name" value="MDMPI_N"/>
    <property type="match status" value="1"/>
</dbReference>
<dbReference type="InterPro" id="IPR034660">
    <property type="entry name" value="DinB/YfiT-like"/>
</dbReference>
<organism evidence="2 3">
    <name type="scientific">Mycolicibacterium llatzerense</name>
    <dbReference type="NCBI Taxonomy" id="280871"/>
    <lineage>
        <taxon>Bacteria</taxon>
        <taxon>Bacillati</taxon>
        <taxon>Actinomycetota</taxon>
        <taxon>Actinomycetes</taxon>
        <taxon>Mycobacteriales</taxon>
        <taxon>Mycobacteriaceae</taxon>
        <taxon>Mycolicibacterium</taxon>
    </lineage>
</organism>
<evidence type="ECO:0000313" key="2">
    <source>
        <dbReference type="EMBL" id="KIU18708.1"/>
    </source>
</evidence>